<feature type="region of interest" description="Disordered" evidence="12">
    <location>
        <begin position="117"/>
        <end position="136"/>
    </location>
</feature>
<evidence type="ECO:0000256" key="8">
    <source>
        <dbReference type="ARBA" id="ARBA00022989"/>
    </source>
</evidence>
<dbReference type="PANTHER" id="PTHR11537:SF113">
    <property type="entry name" value="POTASSIUM VOLTAGE-GATED CHANNEL PROTEIN SHAKER"/>
    <property type="match status" value="1"/>
</dbReference>
<evidence type="ECO:0000256" key="3">
    <source>
        <dbReference type="ARBA" id="ARBA00022538"/>
    </source>
</evidence>
<dbReference type="AlphaFoldDB" id="A0A914UJQ7"/>
<dbReference type="PANTHER" id="PTHR11537">
    <property type="entry name" value="VOLTAGE-GATED POTASSIUM CHANNEL"/>
    <property type="match status" value="1"/>
</dbReference>
<name>A0A914UJQ7_9BILA</name>
<evidence type="ECO:0000256" key="9">
    <source>
        <dbReference type="ARBA" id="ARBA00023065"/>
    </source>
</evidence>
<dbReference type="Proteomes" id="UP000887566">
    <property type="component" value="Unplaced"/>
</dbReference>
<dbReference type="Pfam" id="PF02214">
    <property type="entry name" value="BTB_2"/>
    <property type="match status" value="1"/>
</dbReference>
<feature type="compositionally biased region" description="Low complexity" evidence="12">
    <location>
        <begin position="117"/>
        <end position="128"/>
    </location>
</feature>
<dbReference type="Pfam" id="PF00520">
    <property type="entry name" value="Ion_trans"/>
    <property type="match status" value="1"/>
</dbReference>
<keyword evidence="7" id="KW-0630">Potassium</keyword>
<keyword evidence="15" id="KW-1185">Reference proteome</keyword>
<keyword evidence="3" id="KW-0633">Potassium transport</keyword>
<dbReference type="GO" id="GO:0001508">
    <property type="term" value="P:action potential"/>
    <property type="evidence" value="ECO:0007669"/>
    <property type="project" value="TreeGrafter"/>
</dbReference>
<reference evidence="16" key="1">
    <citation type="submission" date="2022-11" db="UniProtKB">
        <authorList>
            <consortium name="WormBaseParasite"/>
        </authorList>
    </citation>
    <scope>IDENTIFICATION</scope>
</reference>
<feature type="compositionally biased region" description="Acidic residues" evidence="12">
    <location>
        <begin position="304"/>
        <end position="316"/>
    </location>
</feature>
<dbReference type="InterPro" id="IPR027359">
    <property type="entry name" value="Volt_channel_dom_sf"/>
</dbReference>
<evidence type="ECO:0000313" key="16">
    <source>
        <dbReference type="WBParaSite" id="PSAMB.scaffold1065size36429.g10719.t1"/>
    </source>
</evidence>
<comment type="subcellular location">
    <subcellularLocation>
        <location evidence="1">Membrane</location>
        <topology evidence="1">Multi-pass membrane protein</topology>
    </subcellularLocation>
</comment>
<feature type="compositionally biased region" description="Gly residues" evidence="12">
    <location>
        <begin position="16"/>
        <end position="32"/>
    </location>
</feature>
<dbReference type="SMART" id="SM00225">
    <property type="entry name" value="BTB"/>
    <property type="match status" value="1"/>
</dbReference>
<evidence type="ECO:0000256" key="11">
    <source>
        <dbReference type="ARBA" id="ARBA00023303"/>
    </source>
</evidence>
<feature type="compositionally biased region" description="Basic and acidic residues" evidence="12">
    <location>
        <begin position="34"/>
        <end position="43"/>
    </location>
</feature>
<evidence type="ECO:0000256" key="2">
    <source>
        <dbReference type="ARBA" id="ARBA00022448"/>
    </source>
</evidence>
<feature type="compositionally biased region" description="Low complexity" evidence="12">
    <location>
        <begin position="371"/>
        <end position="383"/>
    </location>
</feature>
<evidence type="ECO:0000256" key="13">
    <source>
        <dbReference type="SAM" id="Phobius"/>
    </source>
</evidence>
<feature type="region of interest" description="Disordered" evidence="12">
    <location>
        <begin position="371"/>
        <end position="403"/>
    </location>
</feature>
<keyword evidence="6" id="KW-0851">Voltage-gated channel</keyword>
<dbReference type="SUPFAM" id="SSF54695">
    <property type="entry name" value="POZ domain"/>
    <property type="match status" value="1"/>
</dbReference>
<dbReference type="PRINTS" id="PR01491">
    <property type="entry name" value="KVCHANNEL"/>
</dbReference>
<keyword evidence="5" id="KW-0631">Potassium channel</keyword>
<evidence type="ECO:0000256" key="7">
    <source>
        <dbReference type="ARBA" id="ARBA00022958"/>
    </source>
</evidence>
<accession>A0A914UJQ7</accession>
<dbReference type="Gene3D" id="1.20.120.350">
    <property type="entry name" value="Voltage-gated potassium channels. Chain C"/>
    <property type="match status" value="1"/>
</dbReference>
<keyword evidence="2" id="KW-0813">Transport</keyword>
<feature type="transmembrane region" description="Helical" evidence="13">
    <location>
        <begin position="757"/>
        <end position="778"/>
    </location>
</feature>
<dbReference type="FunFam" id="1.10.287.70:FF:000002">
    <property type="entry name" value="Potassium voltage-gated channel subfamily a member"/>
    <property type="match status" value="1"/>
</dbReference>
<evidence type="ECO:0000313" key="15">
    <source>
        <dbReference type="Proteomes" id="UP000887566"/>
    </source>
</evidence>
<proteinExistence type="predicted"/>
<dbReference type="Gene3D" id="1.10.287.70">
    <property type="match status" value="1"/>
</dbReference>
<feature type="domain" description="BTB" evidence="14">
    <location>
        <begin position="412"/>
        <end position="512"/>
    </location>
</feature>
<dbReference type="PRINTS" id="PR00169">
    <property type="entry name" value="KCHANNEL"/>
</dbReference>
<dbReference type="InterPro" id="IPR000210">
    <property type="entry name" value="BTB/POZ_dom"/>
</dbReference>
<dbReference type="WBParaSite" id="PSAMB.scaffold1065size36429.g10719.t1">
    <property type="protein sequence ID" value="PSAMB.scaffold1065size36429.g10719.t1"/>
    <property type="gene ID" value="PSAMB.scaffold1065size36429.g10719"/>
</dbReference>
<dbReference type="InterPro" id="IPR005821">
    <property type="entry name" value="Ion_trans_dom"/>
</dbReference>
<dbReference type="Gene3D" id="3.30.710.10">
    <property type="entry name" value="Potassium Channel Kv1.1, Chain A"/>
    <property type="match status" value="1"/>
</dbReference>
<feature type="transmembrane region" description="Helical" evidence="13">
    <location>
        <begin position="629"/>
        <end position="649"/>
    </location>
</feature>
<dbReference type="FunFam" id="1.20.120.350:FF:000071">
    <property type="entry name" value="Potassium voltage-gated channel protein shk-1"/>
    <property type="match status" value="1"/>
</dbReference>
<keyword evidence="4 13" id="KW-0812">Transmembrane</keyword>
<dbReference type="InterPro" id="IPR003968">
    <property type="entry name" value="K_chnl_volt-dep_Kv"/>
</dbReference>
<dbReference type="GO" id="GO:0008076">
    <property type="term" value="C:voltage-gated potassium channel complex"/>
    <property type="evidence" value="ECO:0007669"/>
    <property type="project" value="InterPro"/>
</dbReference>
<evidence type="ECO:0000256" key="12">
    <source>
        <dbReference type="SAM" id="MobiDB-lite"/>
    </source>
</evidence>
<evidence type="ECO:0000259" key="14">
    <source>
        <dbReference type="SMART" id="SM00225"/>
    </source>
</evidence>
<evidence type="ECO:0000256" key="10">
    <source>
        <dbReference type="ARBA" id="ARBA00023136"/>
    </source>
</evidence>
<feature type="region of interest" description="Disordered" evidence="12">
    <location>
        <begin position="297"/>
        <end position="318"/>
    </location>
</feature>
<evidence type="ECO:0000256" key="6">
    <source>
        <dbReference type="ARBA" id="ARBA00022882"/>
    </source>
</evidence>
<sequence>MSKFGGGAGGLRRGGGLGGLLSGGRHQNGGGAKYTEEERHQERAQTAKRLAKTNSCKSNRFKDALYGRAREHTEFIFYRNLVYRRLGESECITPELRRKAVFLHGSRYVLDSDRCFSTGGSTSRTPSPIHRKQGEKTVAADGKERTAVARSARPGVSNDTVALINKSPTGDNFEPPPYSKIQRRCRSSRHLYHLRPIAPPALAVWRRQRLFLRLLCAYRLVRRVAVAIRRQPSRGGGAFRKAAAGPAVALPVQIRDRGLSVAAGLSQLPRPSVVDRKPVAKSASLGFVLAAQSAASGSPQPVWSEEDNREPSDETAMEASLSCGSAITRRGHLNRVKSLANRGGRGGSKRLSAQLSSISLTPELNAAAAAASSDANVTASSTSRTVPRFDNDDDNYGDVAAHSAQEESTLAERVVINVSGLRYETHLRTLNNFPDTLLGDPTRRIRYFDPVHNEYFFDRNRPTFDAILHFYQSGGRLRRPINVPLDVFAEEVKFFDLGDEVLMRFREDEGFIKEDEKPLPAHRMQRKIWLLFEYPESSPAARAIALFSVGVIIASIFIFCFETLPMFKTFANETIVRNTTKISPVDVTRTDDPFFVIETICVIWFTFELSMRFGSCPSKLHFYRNALNFIDLIAIVPYFVTLVTILFGSESTSQTMSLTILRVIRLVRVFRIFKLSRHSKGLQILGRTLHASMRELALLVFFLFIGVVLFSSAVYFAEQDEATTDFKSIPGAFWWAIITMTTVGYGDMKPVGLWGKLVGSLCAIAGVLTIALPVPVIVSNFNYFYHSTDFDQEDQSVLQAMSETAGDGQSTALLPSSTASSIKRKSVGSEATQDMQLILMEEGASNCTEQQQQQQPKTNCTIRAADSVAVETDV</sequence>
<evidence type="ECO:0000256" key="4">
    <source>
        <dbReference type="ARBA" id="ARBA00022692"/>
    </source>
</evidence>
<keyword evidence="8 13" id="KW-1133">Transmembrane helix</keyword>
<dbReference type="SUPFAM" id="SSF81324">
    <property type="entry name" value="Voltage-gated potassium channels"/>
    <property type="match status" value="1"/>
</dbReference>
<evidence type="ECO:0000256" key="5">
    <source>
        <dbReference type="ARBA" id="ARBA00022826"/>
    </source>
</evidence>
<dbReference type="FunFam" id="3.30.710.10:FF:000053">
    <property type="entry name" value="potassium voltage-gated channel subfamily A member 4"/>
    <property type="match status" value="1"/>
</dbReference>
<feature type="transmembrane region" description="Helical" evidence="13">
    <location>
        <begin position="540"/>
        <end position="561"/>
    </location>
</feature>
<evidence type="ECO:0000256" key="1">
    <source>
        <dbReference type="ARBA" id="ARBA00004141"/>
    </source>
</evidence>
<dbReference type="InterPro" id="IPR028325">
    <property type="entry name" value="VG_K_chnl"/>
</dbReference>
<protein>
    <submittedName>
        <fullName evidence="16">BTB domain-containing protein</fullName>
    </submittedName>
</protein>
<dbReference type="InterPro" id="IPR003131">
    <property type="entry name" value="T1-type_BTB"/>
</dbReference>
<feature type="transmembrane region" description="Helical" evidence="13">
    <location>
        <begin position="729"/>
        <end position="745"/>
    </location>
</feature>
<keyword evidence="9" id="KW-0406">Ion transport</keyword>
<dbReference type="PRINTS" id="PR01496">
    <property type="entry name" value="SHAKERCHANEL"/>
</dbReference>
<feature type="region of interest" description="Disordered" evidence="12">
    <location>
        <begin position="16"/>
        <end position="43"/>
    </location>
</feature>
<organism evidence="15 16">
    <name type="scientific">Plectus sambesii</name>
    <dbReference type="NCBI Taxonomy" id="2011161"/>
    <lineage>
        <taxon>Eukaryota</taxon>
        <taxon>Metazoa</taxon>
        <taxon>Ecdysozoa</taxon>
        <taxon>Nematoda</taxon>
        <taxon>Chromadorea</taxon>
        <taxon>Plectida</taxon>
        <taxon>Plectina</taxon>
        <taxon>Plectoidea</taxon>
        <taxon>Plectidae</taxon>
        <taxon>Plectus</taxon>
    </lineage>
</organism>
<keyword evidence="11" id="KW-0407">Ion channel</keyword>
<feature type="transmembrane region" description="Helical" evidence="13">
    <location>
        <begin position="696"/>
        <end position="717"/>
    </location>
</feature>
<dbReference type="InterPro" id="IPR003972">
    <property type="entry name" value="K_chnl_volt-dep_Kv1"/>
</dbReference>
<keyword evidence="10 13" id="KW-0472">Membrane</keyword>
<dbReference type="InterPro" id="IPR011333">
    <property type="entry name" value="SKP1/BTB/POZ_sf"/>
</dbReference>
<dbReference type="GO" id="GO:0051260">
    <property type="term" value="P:protein homooligomerization"/>
    <property type="evidence" value="ECO:0007669"/>
    <property type="project" value="InterPro"/>
</dbReference>
<dbReference type="GO" id="GO:0005251">
    <property type="term" value="F:delayed rectifier potassium channel activity"/>
    <property type="evidence" value="ECO:0007669"/>
    <property type="project" value="TreeGrafter"/>
</dbReference>